<evidence type="ECO:0000256" key="9">
    <source>
        <dbReference type="ARBA" id="ARBA00042745"/>
    </source>
</evidence>
<comment type="subcellular location">
    <subcellularLocation>
        <location evidence="11">Cytoplasm</location>
    </subcellularLocation>
</comment>
<sequence length="242" mass="26153">MAKKPTKTPSGKNTSGRGQRDLKVKVKTARGRKLSSTLWLQRQLNDPYVKRAKEEGYRGRAAFKILETDDKYRFLVPGARVVDLGCAPGGWCQVAVPRVNALGEKQGKAQGFVLGIDLQVVDQIPGAELHVLDFMEDGADDKVKAWLGGKADVVMSDMAAASSGHKQTDHIRIIALCEAAAHLAFDVLEEGGTFVAKVLQGGAEGTLQAELKRRFEKVSNFKPGASRADSSEKFVVATGFRG</sequence>
<proteinExistence type="inferred from homology"/>
<dbReference type="EC" id="2.1.1.166" evidence="6 11"/>
<dbReference type="AlphaFoldDB" id="A0A239EFZ0"/>
<evidence type="ECO:0000256" key="2">
    <source>
        <dbReference type="ARBA" id="ARBA00022603"/>
    </source>
</evidence>
<dbReference type="PIRSF" id="PIRSF005461">
    <property type="entry name" value="23S_rRNA_mtase"/>
    <property type="match status" value="1"/>
</dbReference>
<evidence type="ECO:0000313" key="15">
    <source>
        <dbReference type="EMBL" id="SNS42822.1"/>
    </source>
</evidence>
<dbReference type="SUPFAM" id="SSF53335">
    <property type="entry name" value="S-adenosyl-L-methionine-dependent methyltransferases"/>
    <property type="match status" value="1"/>
</dbReference>
<dbReference type="InterPro" id="IPR015507">
    <property type="entry name" value="rRNA-MeTfrase_E"/>
</dbReference>
<comment type="function">
    <text evidence="5 11">Specifically methylates the uridine in position 2552 of 23S rRNA at the 2'-O position of the ribose in the fully assembled 50S ribosomal subunit.</text>
</comment>
<dbReference type="PANTHER" id="PTHR10920:SF18">
    <property type="entry name" value="RRNA METHYLTRANSFERASE 2, MITOCHONDRIAL"/>
    <property type="match status" value="1"/>
</dbReference>
<dbReference type="OrthoDB" id="9790080at2"/>
<feature type="active site" description="Proton acceptor" evidence="11 12">
    <location>
        <position position="197"/>
    </location>
</feature>
<feature type="region of interest" description="Disordered" evidence="13">
    <location>
        <begin position="1"/>
        <end position="24"/>
    </location>
</feature>
<comment type="catalytic activity">
    <reaction evidence="10 11">
        <text>uridine(2552) in 23S rRNA + S-adenosyl-L-methionine = 2'-O-methyluridine(2552) in 23S rRNA + S-adenosyl-L-homocysteine + H(+)</text>
        <dbReference type="Rhea" id="RHEA:42720"/>
        <dbReference type="Rhea" id="RHEA-COMP:10202"/>
        <dbReference type="Rhea" id="RHEA-COMP:10203"/>
        <dbReference type="ChEBI" id="CHEBI:15378"/>
        <dbReference type="ChEBI" id="CHEBI:57856"/>
        <dbReference type="ChEBI" id="CHEBI:59789"/>
        <dbReference type="ChEBI" id="CHEBI:65315"/>
        <dbReference type="ChEBI" id="CHEBI:74478"/>
        <dbReference type="EC" id="2.1.1.166"/>
    </reaction>
</comment>
<reference evidence="15 16" key="1">
    <citation type="submission" date="2017-06" db="EMBL/GenBank/DDBJ databases">
        <authorList>
            <person name="Kim H.J."/>
            <person name="Triplett B.A."/>
        </authorList>
    </citation>
    <scope>NUCLEOTIDE SEQUENCE [LARGE SCALE GENOMIC DNA]</scope>
    <source>
        <strain evidence="15 16">DSM 11445</strain>
    </source>
</reference>
<feature type="binding site" evidence="11">
    <location>
        <position position="117"/>
    </location>
    <ligand>
        <name>S-adenosyl-L-methionine</name>
        <dbReference type="ChEBI" id="CHEBI:59789"/>
    </ligand>
</feature>
<keyword evidence="3 11" id="KW-0808">Transferase</keyword>
<comment type="similarity">
    <text evidence="11">Belongs to the class I-like SAM-binding methyltransferase superfamily. RNA methyltransferase RlmE family.</text>
</comment>
<feature type="domain" description="Ribosomal RNA methyltransferase FtsJ" evidence="14">
    <location>
        <begin position="57"/>
        <end position="240"/>
    </location>
</feature>
<evidence type="ECO:0000256" key="5">
    <source>
        <dbReference type="ARBA" id="ARBA00037569"/>
    </source>
</evidence>
<evidence type="ECO:0000256" key="1">
    <source>
        <dbReference type="ARBA" id="ARBA00022552"/>
    </source>
</evidence>
<dbReference type="GO" id="GO:0005737">
    <property type="term" value="C:cytoplasm"/>
    <property type="evidence" value="ECO:0007669"/>
    <property type="project" value="UniProtKB-SubCell"/>
</dbReference>
<dbReference type="InterPro" id="IPR050082">
    <property type="entry name" value="RNA_methyltr_RlmE"/>
</dbReference>
<dbReference type="HAMAP" id="MF_01547">
    <property type="entry name" value="RNA_methyltr_E"/>
    <property type="match status" value="1"/>
</dbReference>
<evidence type="ECO:0000256" key="12">
    <source>
        <dbReference type="PIRSR" id="PIRSR005461-1"/>
    </source>
</evidence>
<dbReference type="InterPro" id="IPR002877">
    <property type="entry name" value="RNA_MeTrfase_FtsJ_dom"/>
</dbReference>
<dbReference type="RefSeq" id="WP_089277669.1">
    <property type="nucleotide sequence ID" value="NZ_FZON01000014.1"/>
</dbReference>
<gene>
    <name evidence="11" type="primary">rlmE</name>
    <name evidence="11" type="synonym">ftsJ</name>
    <name evidence="11" type="synonym">rrmJ</name>
    <name evidence="15" type="ORF">SAMN04488078_101484</name>
</gene>
<keyword evidence="4 11" id="KW-0949">S-adenosyl-L-methionine</keyword>
<dbReference type="Pfam" id="PF01728">
    <property type="entry name" value="FtsJ"/>
    <property type="match status" value="1"/>
</dbReference>
<protein>
    <recommendedName>
        <fullName evidence="7 11">Ribosomal RNA large subunit methyltransferase E</fullName>
        <ecNumber evidence="6 11">2.1.1.166</ecNumber>
    </recommendedName>
    <alternativeName>
        <fullName evidence="9 11">23S rRNA Um2552 methyltransferase</fullName>
    </alternativeName>
    <alternativeName>
        <fullName evidence="8 11">rRNA (uridine-2'-O-)-methyltransferase</fullName>
    </alternativeName>
</protein>
<name>A0A239EFZ0_9RHOB</name>
<evidence type="ECO:0000256" key="13">
    <source>
        <dbReference type="SAM" id="MobiDB-lite"/>
    </source>
</evidence>
<feature type="binding site" evidence="11">
    <location>
        <position position="133"/>
    </location>
    <ligand>
        <name>S-adenosyl-L-methionine</name>
        <dbReference type="ChEBI" id="CHEBI:59789"/>
    </ligand>
</feature>
<accession>A0A239EFZ0</accession>
<evidence type="ECO:0000256" key="7">
    <source>
        <dbReference type="ARBA" id="ARBA00041129"/>
    </source>
</evidence>
<keyword evidence="2 11" id="KW-0489">Methyltransferase</keyword>
<keyword evidence="11" id="KW-0963">Cytoplasm</keyword>
<feature type="binding site" evidence="11">
    <location>
        <position position="157"/>
    </location>
    <ligand>
        <name>S-adenosyl-L-methionine</name>
        <dbReference type="ChEBI" id="CHEBI:59789"/>
    </ligand>
</feature>
<evidence type="ECO:0000313" key="16">
    <source>
        <dbReference type="Proteomes" id="UP000198440"/>
    </source>
</evidence>
<dbReference type="Gene3D" id="3.40.50.150">
    <property type="entry name" value="Vaccinia Virus protein VP39"/>
    <property type="match status" value="1"/>
</dbReference>
<dbReference type="Proteomes" id="UP000198440">
    <property type="component" value="Unassembled WGS sequence"/>
</dbReference>
<evidence type="ECO:0000256" key="6">
    <source>
        <dbReference type="ARBA" id="ARBA00038861"/>
    </source>
</evidence>
<evidence type="ECO:0000256" key="8">
    <source>
        <dbReference type="ARBA" id="ARBA00041995"/>
    </source>
</evidence>
<keyword evidence="1 11" id="KW-0698">rRNA processing</keyword>
<dbReference type="PANTHER" id="PTHR10920">
    <property type="entry name" value="RIBOSOMAL RNA METHYLTRANSFERASE"/>
    <property type="match status" value="1"/>
</dbReference>
<evidence type="ECO:0000256" key="3">
    <source>
        <dbReference type="ARBA" id="ARBA00022679"/>
    </source>
</evidence>
<evidence type="ECO:0000256" key="10">
    <source>
        <dbReference type="ARBA" id="ARBA00048970"/>
    </source>
</evidence>
<dbReference type="GO" id="GO:0008650">
    <property type="term" value="F:rRNA (uridine-2'-O-)-methyltransferase activity"/>
    <property type="evidence" value="ECO:0007669"/>
    <property type="project" value="UniProtKB-UniRule"/>
</dbReference>
<organism evidence="15 16">
    <name type="scientific">Antarctobacter heliothermus</name>
    <dbReference type="NCBI Taxonomy" id="74033"/>
    <lineage>
        <taxon>Bacteria</taxon>
        <taxon>Pseudomonadati</taxon>
        <taxon>Pseudomonadota</taxon>
        <taxon>Alphaproteobacteria</taxon>
        <taxon>Rhodobacterales</taxon>
        <taxon>Roseobacteraceae</taxon>
        <taxon>Antarctobacter</taxon>
    </lineage>
</organism>
<feature type="binding site" evidence="11">
    <location>
        <position position="91"/>
    </location>
    <ligand>
        <name>S-adenosyl-L-methionine</name>
        <dbReference type="ChEBI" id="CHEBI:59789"/>
    </ligand>
</feature>
<evidence type="ECO:0000256" key="11">
    <source>
        <dbReference type="HAMAP-Rule" id="MF_01547"/>
    </source>
</evidence>
<feature type="compositionally biased region" description="Polar residues" evidence="13">
    <location>
        <begin position="7"/>
        <end position="17"/>
    </location>
</feature>
<dbReference type="EMBL" id="FZON01000014">
    <property type="protein sequence ID" value="SNS42822.1"/>
    <property type="molecule type" value="Genomic_DNA"/>
</dbReference>
<evidence type="ECO:0000256" key="4">
    <source>
        <dbReference type="ARBA" id="ARBA00022691"/>
    </source>
</evidence>
<dbReference type="InterPro" id="IPR029063">
    <property type="entry name" value="SAM-dependent_MTases_sf"/>
</dbReference>
<evidence type="ECO:0000259" key="14">
    <source>
        <dbReference type="Pfam" id="PF01728"/>
    </source>
</evidence>
<feature type="binding site" evidence="11">
    <location>
        <position position="89"/>
    </location>
    <ligand>
        <name>S-adenosyl-L-methionine</name>
        <dbReference type="ChEBI" id="CHEBI:59789"/>
    </ligand>
</feature>